<name>A0A7S4N2E7_GUITH</name>
<proteinExistence type="inferred from homology"/>
<dbReference type="GO" id="GO:0015093">
    <property type="term" value="F:ferrous iron transmembrane transporter activity"/>
    <property type="evidence" value="ECO:0007669"/>
    <property type="project" value="TreeGrafter"/>
</dbReference>
<feature type="transmembrane region" description="Helical" evidence="7">
    <location>
        <begin position="225"/>
        <end position="246"/>
    </location>
</feature>
<comment type="subcellular location">
    <subcellularLocation>
        <location evidence="1">Membrane</location>
        <topology evidence="1">Multi-pass membrane protein</topology>
    </subcellularLocation>
</comment>
<feature type="transmembrane region" description="Helical" evidence="7">
    <location>
        <begin position="105"/>
        <end position="132"/>
    </location>
</feature>
<evidence type="ECO:0008006" key="9">
    <source>
        <dbReference type="Google" id="ProtNLM"/>
    </source>
</evidence>
<dbReference type="EMBL" id="HBKN01006275">
    <property type="protein sequence ID" value="CAE2260751.1"/>
    <property type="molecule type" value="Transcribed_RNA"/>
</dbReference>
<evidence type="ECO:0000256" key="6">
    <source>
        <dbReference type="SAM" id="MobiDB-lite"/>
    </source>
</evidence>
<dbReference type="AlphaFoldDB" id="A0A7S4N2E7"/>
<dbReference type="InterPro" id="IPR004923">
    <property type="entry name" value="FTR1/Fip1/EfeU"/>
</dbReference>
<reference evidence="8" key="1">
    <citation type="submission" date="2021-01" db="EMBL/GenBank/DDBJ databases">
        <authorList>
            <person name="Corre E."/>
            <person name="Pelletier E."/>
            <person name="Niang G."/>
            <person name="Scheremetjew M."/>
            <person name="Finn R."/>
            <person name="Kale V."/>
            <person name="Holt S."/>
            <person name="Cochrane G."/>
            <person name="Meng A."/>
            <person name="Brown T."/>
            <person name="Cohen L."/>
        </authorList>
    </citation>
    <scope>NUCLEOTIDE SEQUENCE</scope>
    <source>
        <strain evidence="8">CCMP 2712</strain>
    </source>
</reference>
<feature type="region of interest" description="Disordered" evidence="6">
    <location>
        <begin position="398"/>
        <end position="417"/>
    </location>
</feature>
<feature type="transmembrane region" description="Helical" evidence="7">
    <location>
        <begin position="362"/>
        <end position="381"/>
    </location>
</feature>
<evidence type="ECO:0000256" key="7">
    <source>
        <dbReference type="SAM" id="Phobius"/>
    </source>
</evidence>
<comment type="similarity">
    <text evidence="2">Belongs to the oxidase-dependent Fe transporter (OFeT) (TC 9.A.10.1) family.</text>
</comment>
<evidence type="ECO:0000256" key="5">
    <source>
        <dbReference type="ARBA" id="ARBA00023136"/>
    </source>
</evidence>
<keyword evidence="3 7" id="KW-0812">Transmembrane</keyword>
<protein>
    <recommendedName>
        <fullName evidence="9">High-affinity iron permease</fullName>
    </recommendedName>
</protein>
<dbReference type="GO" id="GO:0033573">
    <property type="term" value="C:high-affinity iron permease complex"/>
    <property type="evidence" value="ECO:0007669"/>
    <property type="project" value="InterPro"/>
</dbReference>
<evidence type="ECO:0000256" key="3">
    <source>
        <dbReference type="ARBA" id="ARBA00022692"/>
    </source>
</evidence>
<dbReference type="PANTHER" id="PTHR31632">
    <property type="entry name" value="IRON TRANSPORTER FTH1"/>
    <property type="match status" value="1"/>
</dbReference>
<accession>A0A7S4N2E7</accession>
<feature type="compositionally biased region" description="Basic and acidic residues" evidence="6">
    <location>
        <begin position="408"/>
        <end position="417"/>
    </location>
</feature>
<keyword evidence="4 7" id="KW-1133">Transmembrane helix</keyword>
<evidence type="ECO:0000256" key="4">
    <source>
        <dbReference type="ARBA" id="ARBA00022989"/>
    </source>
</evidence>
<sequence>MNSAAGQATYSCPSFPNRKLRSFSHRYQTGTMQVKGLRALWLLSLCSAAVLAEEASTSKDESGENKMFSVTALFICFREALEGCVIMSLLLNMLHKTGFEMYKKWVWIGAIAGIVAFVLVGAIFISVFYAIKSAVPDAFMYVFEGLLALFASCILTALGLNFLRMKDLERKWTENLFQGRESLPEIPQDVGYLKRKYLELKAKLSIKNQAIDDEAKKQGLTWSMVFFITFSSIFREGVETVFMLLFVNSDPAGLAIGGIVGIVCGIVFGIMVLLVGRYFLVDISTFFHLTTIFILFIAAGLARYFIHEFEELGEVRAKTTNDPIILRPLYDLTASWGPGWSQNSGWGAIAKALVGYTHKPTMLEGLCWLGYWELIIMVMLLRYKRGTLFSKYVAGREESSSSVGSGDAKVRRDQLAV</sequence>
<feature type="transmembrane region" description="Helical" evidence="7">
    <location>
        <begin position="138"/>
        <end position="163"/>
    </location>
</feature>
<evidence type="ECO:0000256" key="2">
    <source>
        <dbReference type="ARBA" id="ARBA00008333"/>
    </source>
</evidence>
<feature type="transmembrane region" description="Helical" evidence="7">
    <location>
        <begin position="286"/>
        <end position="306"/>
    </location>
</feature>
<gene>
    <name evidence="8" type="ORF">GTHE00462_LOCUS5001</name>
</gene>
<dbReference type="PANTHER" id="PTHR31632:SF2">
    <property type="entry name" value="PLASMA MEMBRANE IRON PERMEASE"/>
    <property type="match status" value="1"/>
</dbReference>
<organism evidence="8">
    <name type="scientific">Guillardia theta</name>
    <name type="common">Cryptophyte</name>
    <name type="synonym">Cryptomonas phi</name>
    <dbReference type="NCBI Taxonomy" id="55529"/>
    <lineage>
        <taxon>Eukaryota</taxon>
        <taxon>Cryptophyceae</taxon>
        <taxon>Pyrenomonadales</taxon>
        <taxon>Geminigeraceae</taxon>
        <taxon>Guillardia</taxon>
    </lineage>
</organism>
<keyword evidence="5 7" id="KW-0472">Membrane</keyword>
<evidence type="ECO:0000256" key="1">
    <source>
        <dbReference type="ARBA" id="ARBA00004141"/>
    </source>
</evidence>
<evidence type="ECO:0000313" key="8">
    <source>
        <dbReference type="EMBL" id="CAE2260751.1"/>
    </source>
</evidence>
<dbReference type="Pfam" id="PF03239">
    <property type="entry name" value="FTR1"/>
    <property type="match status" value="1"/>
</dbReference>
<feature type="transmembrane region" description="Helical" evidence="7">
    <location>
        <begin position="252"/>
        <end position="274"/>
    </location>
</feature>